<dbReference type="SUPFAM" id="SSF46689">
    <property type="entry name" value="Homeodomain-like"/>
    <property type="match status" value="1"/>
</dbReference>
<gene>
    <name evidence="4" type="ORF">H4W81_001538</name>
</gene>
<dbReference type="PANTHER" id="PTHR30055:SF219">
    <property type="entry name" value="TRANSCRIPTIONAL REGULATORY PROTEIN"/>
    <property type="match status" value="1"/>
</dbReference>
<dbReference type="InterPro" id="IPR036271">
    <property type="entry name" value="Tet_transcr_reg_TetR-rel_C_sf"/>
</dbReference>
<protein>
    <submittedName>
        <fullName evidence="4">AcrR family transcriptional regulator</fullName>
    </submittedName>
</protein>
<dbReference type="RefSeq" id="WP_192774135.1">
    <property type="nucleotide sequence ID" value="NZ_BAAASY010000037.1"/>
</dbReference>
<dbReference type="PANTHER" id="PTHR30055">
    <property type="entry name" value="HTH-TYPE TRANSCRIPTIONAL REGULATOR RUTR"/>
    <property type="match status" value="1"/>
</dbReference>
<feature type="DNA-binding region" description="H-T-H motif" evidence="2">
    <location>
        <begin position="29"/>
        <end position="48"/>
    </location>
</feature>
<dbReference type="Gene3D" id="1.10.357.10">
    <property type="entry name" value="Tetracycline Repressor, domain 2"/>
    <property type="match status" value="1"/>
</dbReference>
<dbReference type="InterPro" id="IPR001647">
    <property type="entry name" value="HTH_TetR"/>
</dbReference>
<keyword evidence="5" id="KW-1185">Reference proteome</keyword>
<keyword evidence="1 2" id="KW-0238">DNA-binding</keyword>
<evidence type="ECO:0000313" key="5">
    <source>
        <dbReference type="Proteomes" id="UP000661607"/>
    </source>
</evidence>
<evidence type="ECO:0000259" key="3">
    <source>
        <dbReference type="PROSITE" id="PS50977"/>
    </source>
</evidence>
<organism evidence="4 5">
    <name type="scientific">Nonomuraea africana</name>
    <dbReference type="NCBI Taxonomy" id="46171"/>
    <lineage>
        <taxon>Bacteria</taxon>
        <taxon>Bacillati</taxon>
        <taxon>Actinomycetota</taxon>
        <taxon>Actinomycetes</taxon>
        <taxon>Streptosporangiales</taxon>
        <taxon>Streptosporangiaceae</taxon>
        <taxon>Nonomuraea</taxon>
    </lineage>
</organism>
<evidence type="ECO:0000256" key="1">
    <source>
        <dbReference type="ARBA" id="ARBA00023125"/>
    </source>
</evidence>
<dbReference type="SUPFAM" id="SSF48498">
    <property type="entry name" value="Tetracyclin repressor-like, C-terminal domain"/>
    <property type="match status" value="1"/>
</dbReference>
<evidence type="ECO:0000313" key="4">
    <source>
        <dbReference type="EMBL" id="MBE1558759.1"/>
    </source>
</evidence>
<dbReference type="PROSITE" id="PS50977">
    <property type="entry name" value="HTH_TETR_2"/>
    <property type="match status" value="1"/>
</dbReference>
<evidence type="ECO:0000256" key="2">
    <source>
        <dbReference type="PROSITE-ProRule" id="PRU00335"/>
    </source>
</evidence>
<name>A0ABR9K9U3_9ACTN</name>
<dbReference type="InterPro" id="IPR009057">
    <property type="entry name" value="Homeodomain-like_sf"/>
</dbReference>
<accession>A0ABR9K9U3</accession>
<feature type="domain" description="HTH tetR-type" evidence="3">
    <location>
        <begin position="6"/>
        <end position="66"/>
    </location>
</feature>
<dbReference type="EMBL" id="JADBEF010000001">
    <property type="protein sequence ID" value="MBE1558759.1"/>
    <property type="molecule type" value="Genomic_DNA"/>
</dbReference>
<sequence length="209" mass="23013">MTSAGHDQRQAILQAATRLFASLGYDGTAPSQIADAAGVDIATVNAQFGSKREVYLAVMERAYEGGRDMIETIVTEFSPWTPADVPRIIHVLADRHLDFCIANPEVPALWIHRSLSDAQDITELECRYARPMLVQVRDIVRPAVEAGYIDPDGDIESTLIATIWCAQGFCGGGLLDEEGTRHGPDDPAALRRFRRHMHLLLDRMMAPSG</sequence>
<dbReference type="InterPro" id="IPR050109">
    <property type="entry name" value="HTH-type_TetR-like_transc_reg"/>
</dbReference>
<dbReference type="Proteomes" id="UP000661607">
    <property type="component" value="Unassembled WGS sequence"/>
</dbReference>
<comment type="caution">
    <text evidence="4">The sequence shown here is derived from an EMBL/GenBank/DDBJ whole genome shotgun (WGS) entry which is preliminary data.</text>
</comment>
<dbReference type="Pfam" id="PF00440">
    <property type="entry name" value="TetR_N"/>
    <property type="match status" value="1"/>
</dbReference>
<proteinExistence type="predicted"/>
<dbReference type="PRINTS" id="PR00455">
    <property type="entry name" value="HTHTETR"/>
</dbReference>
<reference evidence="4 5" key="1">
    <citation type="submission" date="2020-10" db="EMBL/GenBank/DDBJ databases">
        <title>Sequencing the genomes of 1000 actinobacteria strains.</title>
        <authorList>
            <person name="Klenk H.-P."/>
        </authorList>
    </citation>
    <scope>NUCLEOTIDE SEQUENCE [LARGE SCALE GENOMIC DNA]</scope>
    <source>
        <strain evidence="4 5">DSM 43748</strain>
    </source>
</reference>